<dbReference type="Proteomes" id="UP001595696">
    <property type="component" value="Unassembled WGS sequence"/>
</dbReference>
<comment type="caution">
    <text evidence="3">The sequence shown here is derived from an EMBL/GenBank/DDBJ whole genome shotgun (WGS) entry which is preliminary data.</text>
</comment>
<feature type="compositionally biased region" description="Acidic residues" evidence="1">
    <location>
        <begin position="139"/>
        <end position="159"/>
    </location>
</feature>
<feature type="compositionally biased region" description="Low complexity" evidence="1">
    <location>
        <begin position="93"/>
        <end position="116"/>
    </location>
</feature>
<gene>
    <name evidence="3" type="ORF">ACFO0B_11185</name>
</gene>
<sequence>MESSRARIAGPAVAAGAVSVGLVLIGMFGIEREDTYVAPPPLKSDPYAGAPVRDDGDETGSEVPRITIPPSPSWQIAPAGPPRRPAGYTLVVDPSADPSDDPSATESASRTRTPTTRPREAEPTTTRTRTLTLEPSAPADEEPSSELAEDEPYGTESTE</sequence>
<reference evidence="4" key="1">
    <citation type="journal article" date="2019" name="Int. J. Syst. Evol. Microbiol.">
        <title>The Global Catalogue of Microorganisms (GCM) 10K type strain sequencing project: providing services to taxonomists for standard genome sequencing and annotation.</title>
        <authorList>
            <consortium name="The Broad Institute Genomics Platform"/>
            <consortium name="The Broad Institute Genome Sequencing Center for Infectious Disease"/>
            <person name="Wu L."/>
            <person name="Ma J."/>
        </authorList>
    </citation>
    <scope>NUCLEOTIDE SEQUENCE [LARGE SCALE GENOMIC DNA]</scope>
    <source>
        <strain evidence="4">CGMCC 4.7330</strain>
    </source>
</reference>
<keyword evidence="2" id="KW-1133">Transmembrane helix</keyword>
<protein>
    <submittedName>
        <fullName evidence="3">Uncharacterized protein</fullName>
    </submittedName>
</protein>
<feature type="region of interest" description="Disordered" evidence="1">
    <location>
        <begin position="35"/>
        <end position="159"/>
    </location>
</feature>
<keyword evidence="2" id="KW-0472">Membrane</keyword>
<evidence type="ECO:0000313" key="4">
    <source>
        <dbReference type="Proteomes" id="UP001595696"/>
    </source>
</evidence>
<feature type="transmembrane region" description="Helical" evidence="2">
    <location>
        <begin position="12"/>
        <end position="30"/>
    </location>
</feature>
<evidence type="ECO:0000313" key="3">
    <source>
        <dbReference type="EMBL" id="MFC3962549.1"/>
    </source>
</evidence>
<name>A0ABV8DRT4_9NOCA</name>
<dbReference type="RefSeq" id="WP_378612322.1">
    <property type="nucleotide sequence ID" value="NZ_JBHSAX010000010.1"/>
</dbReference>
<accession>A0ABV8DRT4</accession>
<evidence type="ECO:0000256" key="1">
    <source>
        <dbReference type="SAM" id="MobiDB-lite"/>
    </source>
</evidence>
<feature type="compositionally biased region" description="Low complexity" evidence="1">
    <location>
        <begin position="123"/>
        <end position="136"/>
    </location>
</feature>
<evidence type="ECO:0000256" key="2">
    <source>
        <dbReference type="SAM" id="Phobius"/>
    </source>
</evidence>
<keyword evidence="2" id="KW-0812">Transmembrane</keyword>
<dbReference type="EMBL" id="JBHSAX010000010">
    <property type="protein sequence ID" value="MFC3962549.1"/>
    <property type="molecule type" value="Genomic_DNA"/>
</dbReference>
<proteinExistence type="predicted"/>
<organism evidence="3 4">
    <name type="scientific">Nocardia jiangsuensis</name>
    <dbReference type="NCBI Taxonomy" id="1691563"/>
    <lineage>
        <taxon>Bacteria</taxon>
        <taxon>Bacillati</taxon>
        <taxon>Actinomycetota</taxon>
        <taxon>Actinomycetes</taxon>
        <taxon>Mycobacteriales</taxon>
        <taxon>Nocardiaceae</taxon>
        <taxon>Nocardia</taxon>
    </lineage>
</organism>
<keyword evidence="4" id="KW-1185">Reference proteome</keyword>